<accession>A0A1W0WSR5</accession>
<sequence length="69" mass="7481">MGSSLVVLLALSIALAYAQDPGDVDFSQDVDFQEPYYAVVSDSQSDQTANIEFSGKAFMRFTSGSCLYL</sequence>
<evidence type="ECO:0000256" key="1">
    <source>
        <dbReference type="SAM" id="SignalP"/>
    </source>
</evidence>
<gene>
    <name evidence="2" type="ORF">BV898_07806</name>
</gene>
<feature type="chain" id="PRO_5012596626" evidence="1">
    <location>
        <begin position="19"/>
        <end position="69"/>
    </location>
</feature>
<evidence type="ECO:0000313" key="2">
    <source>
        <dbReference type="EMBL" id="OQV18217.1"/>
    </source>
</evidence>
<name>A0A1W0WSR5_HYPEX</name>
<comment type="caution">
    <text evidence="2">The sequence shown here is derived from an EMBL/GenBank/DDBJ whole genome shotgun (WGS) entry which is preliminary data.</text>
</comment>
<evidence type="ECO:0000313" key="3">
    <source>
        <dbReference type="Proteomes" id="UP000192578"/>
    </source>
</evidence>
<dbReference type="EMBL" id="MTYJ01000052">
    <property type="protein sequence ID" value="OQV18217.1"/>
    <property type="molecule type" value="Genomic_DNA"/>
</dbReference>
<feature type="signal peptide" evidence="1">
    <location>
        <begin position="1"/>
        <end position="18"/>
    </location>
</feature>
<keyword evidence="1" id="KW-0732">Signal</keyword>
<organism evidence="2 3">
    <name type="scientific">Hypsibius exemplaris</name>
    <name type="common">Freshwater tardigrade</name>
    <dbReference type="NCBI Taxonomy" id="2072580"/>
    <lineage>
        <taxon>Eukaryota</taxon>
        <taxon>Metazoa</taxon>
        <taxon>Ecdysozoa</taxon>
        <taxon>Tardigrada</taxon>
        <taxon>Eutardigrada</taxon>
        <taxon>Parachela</taxon>
        <taxon>Hypsibioidea</taxon>
        <taxon>Hypsibiidae</taxon>
        <taxon>Hypsibius</taxon>
    </lineage>
</organism>
<keyword evidence="3" id="KW-1185">Reference proteome</keyword>
<protein>
    <submittedName>
        <fullName evidence="2">Uncharacterized protein</fullName>
    </submittedName>
</protein>
<reference evidence="3" key="1">
    <citation type="submission" date="2017-01" db="EMBL/GenBank/DDBJ databases">
        <title>Comparative genomics of anhydrobiosis in the tardigrade Hypsibius dujardini.</title>
        <authorList>
            <person name="Yoshida Y."/>
            <person name="Koutsovoulos G."/>
            <person name="Laetsch D."/>
            <person name="Stevens L."/>
            <person name="Kumar S."/>
            <person name="Horikawa D."/>
            <person name="Ishino K."/>
            <person name="Komine S."/>
            <person name="Tomita M."/>
            <person name="Blaxter M."/>
            <person name="Arakawa K."/>
        </authorList>
    </citation>
    <scope>NUCLEOTIDE SEQUENCE [LARGE SCALE GENOMIC DNA]</scope>
    <source>
        <strain evidence="3">Z151</strain>
    </source>
</reference>
<proteinExistence type="predicted"/>
<dbReference type="AlphaFoldDB" id="A0A1W0WSR5"/>
<dbReference type="Proteomes" id="UP000192578">
    <property type="component" value="Unassembled WGS sequence"/>
</dbReference>